<dbReference type="InterPro" id="IPR007372">
    <property type="entry name" value="Lipid/polyisoprenoid-bd_YceI"/>
</dbReference>
<evidence type="ECO:0000259" key="3">
    <source>
        <dbReference type="Pfam" id="PF04264"/>
    </source>
</evidence>
<organism evidence="4 5">
    <name type="scientific">Xanthomonas arboricola pv. pruni str. MAFF 311562</name>
    <dbReference type="NCBI Taxonomy" id="1414836"/>
    <lineage>
        <taxon>Bacteria</taxon>
        <taxon>Pseudomonadati</taxon>
        <taxon>Pseudomonadota</taxon>
        <taxon>Gammaproteobacteria</taxon>
        <taxon>Lysobacterales</taxon>
        <taxon>Lysobacteraceae</taxon>
        <taxon>Xanthomonas</taxon>
    </lineage>
</organism>
<evidence type="ECO:0000313" key="4">
    <source>
        <dbReference type="EMBL" id="GAE50442.1"/>
    </source>
</evidence>
<feature type="domain" description="Lipid/polyisoprenoid-binding YceI-like" evidence="3">
    <location>
        <begin position="36"/>
        <end position="94"/>
    </location>
</feature>
<sequence length="137" mass="14042">MSSRLFASPLLVAASLVATFAAAPVLAADYVQAPGSSLVFASKYDGEVFTGKFPGFDTTLSFDPANLAGAKLDVRIPLASAISGNNDRDSTCRGRTSSTSPSSPPRATAPTSSAHSAATSTRPTARWNCAVSASRSR</sequence>
<dbReference type="AlphaFoldDB" id="W4S250"/>
<gene>
    <name evidence="4" type="ORF">XPU_1974</name>
</gene>
<reference evidence="4 5" key="1">
    <citation type="submission" date="2014-01" db="EMBL/GenBank/DDBJ databases">
        <title>Genome sequence and analysis of Xanthomonas arboricola pv. pruni.</title>
        <authorList>
            <person name="Fujikawa T."/>
            <person name="Nakazono-Nagaoka E."/>
        </authorList>
    </citation>
    <scope>NUCLEOTIDE SEQUENCE [LARGE SCALE GENOMIC DNA]</scope>
    <source>
        <strain evidence="5">MAFF 311562</strain>
    </source>
</reference>
<evidence type="ECO:0000313" key="5">
    <source>
        <dbReference type="Proteomes" id="UP000019143"/>
    </source>
</evidence>
<dbReference type="SUPFAM" id="SSF101874">
    <property type="entry name" value="YceI-like"/>
    <property type="match status" value="1"/>
</dbReference>
<comment type="caution">
    <text evidence="4">The sequence shown here is derived from an EMBL/GenBank/DDBJ whole genome shotgun (WGS) entry which is preliminary data.</text>
</comment>
<dbReference type="Proteomes" id="UP000019143">
    <property type="component" value="Unassembled WGS sequence"/>
</dbReference>
<dbReference type="EMBL" id="BAVB01000253">
    <property type="protein sequence ID" value="GAE50442.1"/>
    <property type="molecule type" value="Genomic_DNA"/>
</dbReference>
<name>W4S250_9XANT</name>
<proteinExistence type="predicted"/>
<keyword evidence="2" id="KW-0732">Signal</keyword>
<feature type="compositionally biased region" description="Low complexity" evidence="1">
    <location>
        <begin position="93"/>
        <end position="126"/>
    </location>
</feature>
<protein>
    <recommendedName>
        <fullName evidence="3">Lipid/polyisoprenoid-binding YceI-like domain-containing protein</fullName>
    </recommendedName>
</protein>
<evidence type="ECO:0000256" key="1">
    <source>
        <dbReference type="SAM" id="MobiDB-lite"/>
    </source>
</evidence>
<feature type="signal peptide" evidence="2">
    <location>
        <begin position="1"/>
        <end position="27"/>
    </location>
</feature>
<evidence type="ECO:0000256" key="2">
    <source>
        <dbReference type="SAM" id="SignalP"/>
    </source>
</evidence>
<dbReference type="InterPro" id="IPR036761">
    <property type="entry name" value="TTHA0802/YceI-like_sf"/>
</dbReference>
<accession>W4S250</accession>
<feature type="region of interest" description="Disordered" evidence="1">
    <location>
        <begin position="82"/>
        <end position="137"/>
    </location>
</feature>
<feature type="chain" id="PRO_5004849600" description="Lipid/polyisoprenoid-binding YceI-like domain-containing protein" evidence="2">
    <location>
        <begin position="28"/>
        <end position="137"/>
    </location>
</feature>
<dbReference type="Pfam" id="PF04264">
    <property type="entry name" value="YceI"/>
    <property type="match status" value="1"/>
</dbReference>
<dbReference type="Gene3D" id="2.40.128.110">
    <property type="entry name" value="Lipid/polyisoprenoid-binding, YceI-like"/>
    <property type="match status" value="1"/>
</dbReference>